<feature type="signal peptide" evidence="1">
    <location>
        <begin position="1"/>
        <end position="18"/>
    </location>
</feature>
<proteinExistence type="predicted"/>
<evidence type="ECO:0000313" key="3">
    <source>
        <dbReference type="Proteomes" id="UP000250744"/>
    </source>
</evidence>
<name>A0A364NNA2_9GAMM</name>
<gene>
    <name evidence="2" type="ORF">DN062_07395</name>
</gene>
<dbReference type="OrthoDB" id="9796962at2"/>
<dbReference type="SUPFAM" id="SSF110087">
    <property type="entry name" value="DR1885-like metal-binding protein"/>
    <property type="match status" value="1"/>
</dbReference>
<dbReference type="PROSITE" id="PS51257">
    <property type="entry name" value="PROKAR_LIPOPROTEIN"/>
    <property type="match status" value="1"/>
</dbReference>
<organism evidence="2 3">
    <name type="scientific">Nitrincola tibetensis</name>
    <dbReference type="NCBI Taxonomy" id="2219697"/>
    <lineage>
        <taxon>Bacteria</taxon>
        <taxon>Pseudomonadati</taxon>
        <taxon>Pseudomonadota</taxon>
        <taxon>Gammaproteobacteria</taxon>
        <taxon>Oceanospirillales</taxon>
        <taxon>Oceanospirillaceae</taxon>
        <taxon>Nitrincola</taxon>
    </lineage>
</organism>
<dbReference type="PANTHER" id="PTHR36302:SF1">
    <property type="entry name" value="COPPER CHAPERONE PCU(A)C"/>
    <property type="match status" value="1"/>
</dbReference>
<reference evidence="2 3" key="1">
    <citation type="submission" date="2018-06" db="EMBL/GenBank/DDBJ databases">
        <title>Nitrincola tibetense sp. nov., isolated from Lake XuguoCo on Tibetan Plateau.</title>
        <authorList>
            <person name="Xing P."/>
        </authorList>
    </citation>
    <scope>NUCLEOTIDE SEQUENCE [LARGE SCALE GENOMIC DNA]</scope>
    <source>
        <strain evidence="3">xg18</strain>
    </source>
</reference>
<dbReference type="InterPro" id="IPR058248">
    <property type="entry name" value="Lxx211020-like"/>
</dbReference>
<dbReference type="PANTHER" id="PTHR36302">
    <property type="entry name" value="BLR7088 PROTEIN"/>
    <property type="match status" value="1"/>
</dbReference>
<dbReference type="InterPro" id="IPR007410">
    <property type="entry name" value="LpqE-like"/>
</dbReference>
<feature type="chain" id="PRO_5017008762" evidence="1">
    <location>
        <begin position="19"/>
        <end position="157"/>
    </location>
</feature>
<comment type="caution">
    <text evidence="2">The sequence shown here is derived from an EMBL/GenBank/DDBJ whole genome shotgun (WGS) entry which is preliminary data.</text>
</comment>
<dbReference type="Proteomes" id="UP000250744">
    <property type="component" value="Unassembled WGS sequence"/>
</dbReference>
<dbReference type="Pfam" id="PF04314">
    <property type="entry name" value="PCuAC"/>
    <property type="match status" value="1"/>
</dbReference>
<accession>A0A364NNA2</accession>
<protein>
    <submittedName>
        <fullName evidence="2">Copper chaperone PCu(A)C</fullName>
    </submittedName>
</protein>
<sequence length="157" mass="17079">MKKLLIACSLFTSASLFACEDLHIVDPYARAMPPGQPNSAAFMTLSNHGKTDVAIVSAQSSVAKVTELHTHTEVDGVMQMRQVSQIEVPAETDIHLEPGGLHVMLIGLNTTLTEGEEIDLTLNLSDGTEKQLSIPVRQVMPMRSTEHAHGHSHKHSH</sequence>
<dbReference type="RefSeq" id="WP_112158693.1">
    <property type="nucleotide sequence ID" value="NZ_QKRX01000004.1"/>
</dbReference>
<dbReference type="AlphaFoldDB" id="A0A364NNA2"/>
<dbReference type="InterPro" id="IPR036182">
    <property type="entry name" value="PCuAC_sf"/>
</dbReference>
<dbReference type="EMBL" id="QKRX01000004">
    <property type="protein sequence ID" value="RAU18588.1"/>
    <property type="molecule type" value="Genomic_DNA"/>
</dbReference>
<keyword evidence="1" id="KW-0732">Signal</keyword>
<keyword evidence="3" id="KW-1185">Reference proteome</keyword>
<evidence type="ECO:0000256" key="1">
    <source>
        <dbReference type="SAM" id="SignalP"/>
    </source>
</evidence>
<dbReference type="Gene3D" id="2.60.40.1890">
    <property type="entry name" value="PCu(A)C copper chaperone"/>
    <property type="match status" value="1"/>
</dbReference>
<evidence type="ECO:0000313" key="2">
    <source>
        <dbReference type="EMBL" id="RAU18588.1"/>
    </source>
</evidence>